<evidence type="ECO:0000256" key="3">
    <source>
        <dbReference type="ARBA" id="ARBA00024195"/>
    </source>
</evidence>
<gene>
    <name evidence="7" type="primary">LOC106476783</name>
</gene>
<keyword evidence="4" id="KW-0812">Transmembrane</keyword>
<feature type="transmembrane region" description="Helical" evidence="4">
    <location>
        <begin position="12"/>
        <end position="32"/>
    </location>
</feature>
<dbReference type="InterPro" id="IPR009003">
    <property type="entry name" value="Peptidase_S1_PA"/>
</dbReference>
<comment type="similarity">
    <text evidence="3">Belongs to the peptidase S1 family. CLIP subfamily.</text>
</comment>
<dbReference type="PANTHER" id="PTHR24256">
    <property type="entry name" value="TRYPTASE-RELATED"/>
    <property type="match status" value="1"/>
</dbReference>
<dbReference type="Pfam" id="PF00089">
    <property type="entry name" value="Trypsin"/>
    <property type="match status" value="1"/>
</dbReference>
<dbReference type="GeneID" id="106476783"/>
<evidence type="ECO:0000259" key="5">
    <source>
        <dbReference type="PROSITE" id="PS50240"/>
    </source>
</evidence>
<dbReference type="InterPro" id="IPR041515">
    <property type="entry name" value="PPAF-2-like_Clip"/>
</dbReference>
<dbReference type="InterPro" id="IPR001254">
    <property type="entry name" value="Trypsin_dom"/>
</dbReference>
<dbReference type="InterPro" id="IPR051487">
    <property type="entry name" value="Ser/Thr_Proteases_Immune/Dev"/>
</dbReference>
<dbReference type="PRINTS" id="PR00722">
    <property type="entry name" value="CHYMOTRYPSIN"/>
</dbReference>
<protein>
    <submittedName>
        <fullName evidence="7">Serine proteinase stubble-like</fullName>
    </submittedName>
</protein>
<evidence type="ECO:0000256" key="4">
    <source>
        <dbReference type="SAM" id="Phobius"/>
    </source>
</evidence>
<name>A0ABM1RXZ7_LIMPO</name>
<feature type="domain" description="Peptidase S1" evidence="5">
    <location>
        <begin position="126"/>
        <end position="371"/>
    </location>
</feature>
<keyword evidence="4" id="KW-1133">Transmembrane helix</keyword>
<keyword evidence="6" id="KW-1185">Reference proteome</keyword>
<dbReference type="CDD" id="cd00190">
    <property type="entry name" value="Tryp_SPc"/>
    <property type="match status" value="1"/>
</dbReference>
<dbReference type="Proteomes" id="UP000694941">
    <property type="component" value="Unplaced"/>
</dbReference>
<dbReference type="InterPro" id="IPR001314">
    <property type="entry name" value="Peptidase_S1A"/>
</dbReference>
<keyword evidence="1" id="KW-0353">Hemolymph clotting</keyword>
<dbReference type="SMART" id="SM00020">
    <property type="entry name" value="Tryp_SPc"/>
    <property type="match status" value="1"/>
</dbReference>
<dbReference type="RefSeq" id="XP_022236252.1">
    <property type="nucleotide sequence ID" value="XM_022380544.1"/>
</dbReference>
<dbReference type="SUPFAM" id="SSF50494">
    <property type="entry name" value="Trypsin-like serine proteases"/>
    <property type="match status" value="1"/>
</dbReference>
<dbReference type="Gene3D" id="2.40.10.10">
    <property type="entry name" value="Trypsin-like serine proteases"/>
    <property type="match status" value="1"/>
</dbReference>
<sequence>MKRLVYSALNLFFFSDMNQFIILIIPLILIMVTSGDDFRLSFGYHGNQRWPNRRSRYYLPESARTDETCVCVPAALCSQRNIVTDGMGLIDARRRECVGRCRRCREYEVCCLSHQRTSKQCGVSQLLGSTIGSLAPPKDGHADFGKWPWQWMVKHATLIDSRHVLTVAHCVKKFTGDNQYPLRIRLGEWDTQHKDEPFPHQDYDVQDIFLHPSFDAISLWNDIAVLRLVHDVTFQPHISPICLPNFEDVFEGENCVVTGWGKDSFQDGRYTNLMREIRVPVIFNALCEELLRNTFLGPYYNLHDGFICAGGVKDEDSCKGDGGGPLSCWRQDGTYSLAGLVGWGVECGKPGLPGVYVRIQKYLSWITSITGKSIESYWSD</sequence>
<dbReference type="Pfam" id="PF18322">
    <property type="entry name" value="CLIP_1"/>
    <property type="match status" value="1"/>
</dbReference>
<evidence type="ECO:0000313" key="7">
    <source>
        <dbReference type="RefSeq" id="XP_022236252.1"/>
    </source>
</evidence>
<proteinExistence type="inferred from homology"/>
<dbReference type="PROSITE" id="PS50240">
    <property type="entry name" value="TRYPSIN_DOM"/>
    <property type="match status" value="1"/>
</dbReference>
<evidence type="ECO:0000256" key="2">
    <source>
        <dbReference type="ARBA" id="ARBA00023157"/>
    </source>
</evidence>
<reference evidence="7" key="1">
    <citation type="submission" date="2025-08" db="UniProtKB">
        <authorList>
            <consortium name="RefSeq"/>
        </authorList>
    </citation>
    <scope>IDENTIFICATION</scope>
    <source>
        <tissue evidence="7">Muscle</tissue>
    </source>
</reference>
<accession>A0ABM1RXZ7</accession>
<organism evidence="6 7">
    <name type="scientific">Limulus polyphemus</name>
    <name type="common">Atlantic horseshoe crab</name>
    <dbReference type="NCBI Taxonomy" id="6850"/>
    <lineage>
        <taxon>Eukaryota</taxon>
        <taxon>Metazoa</taxon>
        <taxon>Ecdysozoa</taxon>
        <taxon>Arthropoda</taxon>
        <taxon>Chelicerata</taxon>
        <taxon>Merostomata</taxon>
        <taxon>Xiphosura</taxon>
        <taxon>Limulidae</taxon>
        <taxon>Limulus</taxon>
    </lineage>
</organism>
<keyword evidence="2" id="KW-1015">Disulfide bond</keyword>
<keyword evidence="4" id="KW-0472">Membrane</keyword>
<evidence type="ECO:0000256" key="1">
    <source>
        <dbReference type="ARBA" id="ARBA00022820"/>
    </source>
</evidence>
<evidence type="ECO:0000313" key="6">
    <source>
        <dbReference type="Proteomes" id="UP000694941"/>
    </source>
</evidence>
<dbReference type="InterPro" id="IPR043504">
    <property type="entry name" value="Peptidase_S1_PA_chymotrypsin"/>
</dbReference>